<dbReference type="OrthoDB" id="2498133at2759"/>
<dbReference type="AlphaFoldDB" id="A0A0D6ELJ0"/>
<feature type="transmembrane region" description="Helical" evidence="1">
    <location>
        <begin position="169"/>
        <end position="195"/>
    </location>
</feature>
<feature type="transmembrane region" description="Helical" evidence="1">
    <location>
        <begin position="236"/>
        <end position="258"/>
    </location>
</feature>
<evidence type="ECO:0000313" key="3">
    <source>
        <dbReference type="Proteomes" id="UP000243876"/>
    </source>
</evidence>
<protein>
    <submittedName>
        <fullName evidence="2">SPOSA6832_02398-mRNA-1:cds</fullName>
    </submittedName>
</protein>
<reference evidence="3" key="1">
    <citation type="submission" date="2015-02" db="EMBL/GenBank/DDBJ databases">
        <authorList>
            <person name="Gon?alves P."/>
        </authorList>
    </citation>
    <scope>NUCLEOTIDE SEQUENCE [LARGE SCALE GENOMIC DNA]</scope>
</reference>
<accession>A0A0D6ELJ0</accession>
<evidence type="ECO:0000313" key="2">
    <source>
        <dbReference type="EMBL" id="CEQ40761.1"/>
    </source>
</evidence>
<keyword evidence="1" id="KW-1133">Transmembrane helix</keyword>
<feature type="transmembrane region" description="Helical" evidence="1">
    <location>
        <begin position="137"/>
        <end position="157"/>
    </location>
</feature>
<organism evidence="2 3">
    <name type="scientific">Sporidiobolus salmonicolor</name>
    <name type="common">Yeast-like fungus</name>
    <name type="synonym">Sporobolomyces salmonicolor</name>
    <dbReference type="NCBI Taxonomy" id="5005"/>
    <lineage>
        <taxon>Eukaryota</taxon>
        <taxon>Fungi</taxon>
        <taxon>Dikarya</taxon>
        <taxon>Basidiomycota</taxon>
        <taxon>Pucciniomycotina</taxon>
        <taxon>Microbotryomycetes</taxon>
        <taxon>Sporidiobolales</taxon>
        <taxon>Sporidiobolaceae</taxon>
        <taxon>Sporobolomyces</taxon>
    </lineage>
</organism>
<keyword evidence="1" id="KW-0812">Transmembrane</keyword>
<keyword evidence="1" id="KW-0472">Membrane</keyword>
<dbReference type="EMBL" id="CENE01000008">
    <property type="protein sequence ID" value="CEQ40761.1"/>
    <property type="molecule type" value="Genomic_DNA"/>
</dbReference>
<feature type="non-terminal residue" evidence="2">
    <location>
        <position position="1"/>
    </location>
</feature>
<feature type="non-terminal residue" evidence="2">
    <location>
        <position position="290"/>
    </location>
</feature>
<gene>
    <name evidence="2" type="primary">SPOSA6832_02398</name>
</gene>
<dbReference type="Proteomes" id="UP000243876">
    <property type="component" value="Unassembled WGS sequence"/>
</dbReference>
<proteinExistence type="predicted"/>
<keyword evidence="3" id="KW-1185">Reference proteome</keyword>
<evidence type="ECO:0000256" key="1">
    <source>
        <dbReference type="SAM" id="Phobius"/>
    </source>
</evidence>
<name>A0A0D6ELJ0_SPOSA</name>
<sequence>MKIGAWGACSRPRNKLTEITRASLVPQLSYVAPGLAATRTVGQEQRDLTRSCTSHQSGFTFNFVPNNTADGINQFPLVEDDATLLGTNPADADSAIFIIGPSATSVYWVHVVGGSPLPRSPPSPFALTNVSPSHSTAAILAILTVLSLVLPPSYLGSEDSRLFALQKSGVVTILLALASLVLTFVAFVCEIAVAVPAAHRLNAIDGIEGKLVSPLRDGSALRRVGSDTLRCLQGNVQWFVLPCFIVMLPALASVVRLLPPFCRVSLPTDLPRARSHQLLRASQPHQYSDL</sequence>